<feature type="region of interest" description="Disordered" evidence="1">
    <location>
        <begin position="61"/>
        <end position="100"/>
    </location>
</feature>
<protein>
    <submittedName>
        <fullName evidence="2">Uncharacterized protein</fullName>
    </submittedName>
</protein>
<dbReference type="AlphaFoldDB" id="A0A2J6TSZ2"/>
<dbReference type="GeneID" id="36581919"/>
<feature type="compositionally biased region" description="Basic and acidic residues" evidence="1">
    <location>
        <begin position="61"/>
        <end position="81"/>
    </location>
</feature>
<accession>A0A2J6TSZ2</accession>
<dbReference type="RefSeq" id="XP_024743002.1">
    <property type="nucleotide sequence ID" value="XM_024873839.1"/>
</dbReference>
<dbReference type="Proteomes" id="UP000235371">
    <property type="component" value="Unassembled WGS sequence"/>
</dbReference>
<gene>
    <name evidence="2" type="ORF">K444DRAFT_518137</name>
</gene>
<evidence type="ECO:0000256" key="1">
    <source>
        <dbReference type="SAM" id="MobiDB-lite"/>
    </source>
</evidence>
<name>A0A2J6TSZ2_9HELO</name>
<reference evidence="2 3" key="1">
    <citation type="submission" date="2016-04" db="EMBL/GenBank/DDBJ databases">
        <title>A degradative enzymes factory behind the ericoid mycorrhizal symbiosis.</title>
        <authorList>
            <consortium name="DOE Joint Genome Institute"/>
            <person name="Martino E."/>
            <person name="Morin E."/>
            <person name="Grelet G."/>
            <person name="Kuo A."/>
            <person name="Kohler A."/>
            <person name="Daghino S."/>
            <person name="Barry K."/>
            <person name="Choi C."/>
            <person name="Cichocki N."/>
            <person name="Clum A."/>
            <person name="Copeland A."/>
            <person name="Hainaut M."/>
            <person name="Haridas S."/>
            <person name="Labutti K."/>
            <person name="Lindquist E."/>
            <person name="Lipzen A."/>
            <person name="Khouja H.-R."/>
            <person name="Murat C."/>
            <person name="Ohm R."/>
            <person name="Olson A."/>
            <person name="Spatafora J."/>
            <person name="Veneault-Fourrey C."/>
            <person name="Henrissat B."/>
            <person name="Grigoriev I."/>
            <person name="Martin F."/>
            <person name="Perotto S."/>
        </authorList>
    </citation>
    <scope>NUCLEOTIDE SEQUENCE [LARGE SCALE GENOMIC DNA]</scope>
    <source>
        <strain evidence="2 3">E</strain>
    </source>
</reference>
<proteinExistence type="predicted"/>
<feature type="compositionally biased region" description="Basic residues" evidence="1">
    <location>
        <begin position="82"/>
        <end position="100"/>
    </location>
</feature>
<keyword evidence="3" id="KW-1185">Reference proteome</keyword>
<evidence type="ECO:0000313" key="2">
    <source>
        <dbReference type="EMBL" id="PMD66098.1"/>
    </source>
</evidence>
<dbReference type="InParanoid" id="A0A2J6TSZ2"/>
<dbReference type="EMBL" id="KZ613745">
    <property type="protein sequence ID" value="PMD66098.1"/>
    <property type="molecule type" value="Genomic_DNA"/>
</dbReference>
<dbReference type="OrthoDB" id="409136at2759"/>
<sequence>MRHIADHYRRLERFEHTGPDFFVIEYMRTKRIISNEDYKWATRHTERRYCDGLVDFGHKTSDMKRREARSLEERHDMEKDDRHRRRHMASKGKGKGRRSN</sequence>
<organism evidence="2 3">
    <name type="scientific">Hyaloscypha bicolor E</name>
    <dbReference type="NCBI Taxonomy" id="1095630"/>
    <lineage>
        <taxon>Eukaryota</taxon>
        <taxon>Fungi</taxon>
        <taxon>Dikarya</taxon>
        <taxon>Ascomycota</taxon>
        <taxon>Pezizomycotina</taxon>
        <taxon>Leotiomycetes</taxon>
        <taxon>Helotiales</taxon>
        <taxon>Hyaloscyphaceae</taxon>
        <taxon>Hyaloscypha</taxon>
        <taxon>Hyaloscypha bicolor</taxon>
    </lineage>
</organism>
<evidence type="ECO:0000313" key="3">
    <source>
        <dbReference type="Proteomes" id="UP000235371"/>
    </source>
</evidence>